<keyword evidence="2 4" id="KW-0479">Metal-binding</keyword>
<dbReference type="InterPro" id="IPR019251">
    <property type="entry name" value="DUF2231_TM"/>
</dbReference>
<dbReference type="SUPFAM" id="SSF52047">
    <property type="entry name" value="RNI-like"/>
    <property type="match status" value="1"/>
</dbReference>
<dbReference type="InterPro" id="IPR009056">
    <property type="entry name" value="Cyt_c-like_dom"/>
</dbReference>
<feature type="transmembrane region" description="Helical" evidence="5">
    <location>
        <begin position="56"/>
        <end position="74"/>
    </location>
</feature>
<evidence type="ECO:0000313" key="8">
    <source>
        <dbReference type="Proteomes" id="UP000199532"/>
    </source>
</evidence>
<feature type="transmembrane region" description="Helical" evidence="5">
    <location>
        <begin position="151"/>
        <end position="169"/>
    </location>
</feature>
<feature type="transmembrane region" description="Helical" evidence="5">
    <location>
        <begin position="86"/>
        <end position="108"/>
    </location>
</feature>
<protein>
    <submittedName>
        <fullName evidence="7">Uncharacterized membrane protein</fullName>
    </submittedName>
</protein>
<dbReference type="PROSITE" id="PS51007">
    <property type="entry name" value="CYTC"/>
    <property type="match status" value="1"/>
</dbReference>
<evidence type="ECO:0000313" key="7">
    <source>
        <dbReference type="EMBL" id="SEJ54589.1"/>
    </source>
</evidence>
<dbReference type="Pfam" id="PF09990">
    <property type="entry name" value="DUF2231"/>
    <property type="match status" value="1"/>
</dbReference>
<dbReference type="InterPro" id="IPR036909">
    <property type="entry name" value="Cyt_c-like_dom_sf"/>
</dbReference>
<keyword evidence="1 4" id="KW-0349">Heme</keyword>
<feature type="domain" description="Cytochrome c" evidence="6">
    <location>
        <begin position="185"/>
        <end position="291"/>
    </location>
</feature>
<feature type="transmembrane region" description="Helical" evidence="5">
    <location>
        <begin position="18"/>
        <end position="36"/>
    </location>
</feature>
<keyword evidence="5" id="KW-0472">Membrane</keyword>
<evidence type="ECO:0000256" key="2">
    <source>
        <dbReference type="ARBA" id="ARBA00022723"/>
    </source>
</evidence>
<sequence>MESASQPNGRSFSSWKGWIYNFAFFLNGLLIFLLLFENRFVVPVWMQSLGRMHPLVLHFPLVVLMLYSFWILIIEKKESSKWNETLADTLLLIGIVTAAIAAFSGFVLSQESGYEKDAIFWHKWLGIIISVASIFWYSFQKYLPPWKIPAKVISVSLLVMLLVGGHLGGNITHGEDFLTAPMQLAVVENDKVTFEEANVYTDLVEPILEQKCISCHNAQKSKGNLQMQTKELFAKGGKEGTPWDTTKADLGVLLTRVHLPLDDKKHMPPRGKAPLTDDEIALLEAWIKGGSRFDEMVKSVSPQNPIYSYAQNVLAGSEAEEKYDFSAASPDKIKELNSTYRLIKSVAAESPALAVNFYNRANFKSEDIAALAPLKEQIIAMDLSKMPVKDEDLKTISQFTELRKLILNFTDITGSALPELKKLTKLKSLSISGTKVKLPQIQALSEIPALKNVYVWNTDLTKQEMLALKKSSKISYETGFAGDTVVLNLNPPIIENEDPVLSENTLISMKHQIPGTVIRYSLDGKEPDSTTSTVYNKPFPVDKNTKLIAKAFKKGWYGSKPVEKFFFKSTFHPDSVRLITKADLKYPAQGNKTLNDGIKSDNSTSSGKWLGYRDQDLQAYLYFKKPVKAQSVTISMLRNVGGYIFPPTRIEVWGGNDEKRMKLLKVLTPKMPDKTTPNSENMVFDFDFPSQEISCLKVIAKPLAKLPAWHPGKGEKAWVFMDEVFVN</sequence>
<dbReference type="GO" id="GO:0046872">
    <property type="term" value="F:metal ion binding"/>
    <property type="evidence" value="ECO:0007669"/>
    <property type="project" value="UniProtKB-KW"/>
</dbReference>
<dbReference type="Gene3D" id="3.80.10.10">
    <property type="entry name" value="Ribonuclease Inhibitor"/>
    <property type="match status" value="1"/>
</dbReference>
<dbReference type="InterPro" id="IPR011429">
    <property type="entry name" value="Cyt_c_Planctomycete-type"/>
</dbReference>
<evidence type="ECO:0000256" key="5">
    <source>
        <dbReference type="SAM" id="Phobius"/>
    </source>
</evidence>
<gene>
    <name evidence="7" type="ORF">SAMN04487995_5210</name>
</gene>
<evidence type="ECO:0000256" key="3">
    <source>
        <dbReference type="ARBA" id="ARBA00023004"/>
    </source>
</evidence>
<dbReference type="InterPro" id="IPR059177">
    <property type="entry name" value="GH29D-like_dom"/>
</dbReference>
<dbReference type="GO" id="GO:0020037">
    <property type="term" value="F:heme binding"/>
    <property type="evidence" value="ECO:0007669"/>
    <property type="project" value="InterPro"/>
</dbReference>
<dbReference type="STRING" id="408657.SAMN04487995_5210"/>
<reference evidence="7 8" key="1">
    <citation type="submission" date="2016-10" db="EMBL/GenBank/DDBJ databases">
        <authorList>
            <person name="de Groot N.N."/>
        </authorList>
    </citation>
    <scope>NUCLEOTIDE SEQUENCE [LARGE SCALE GENOMIC DNA]</scope>
    <source>
        <strain evidence="7 8">DSM 19938</strain>
    </source>
</reference>
<keyword evidence="3 4" id="KW-0408">Iron</keyword>
<organism evidence="7 8">
    <name type="scientific">Dyadobacter koreensis</name>
    <dbReference type="NCBI Taxonomy" id="408657"/>
    <lineage>
        <taxon>Bacteria</taxon>
        <taxon>Pseudomonadati</taxon>
        <taxon>Bacteroidota</taxon>
        <taxon>Cytophagia</taxon>
        <taxon>Cytophagales</taxon>
        <taxon>Spirosomataceae</taxon>
        <taxon>Dyadobacter</taxon>
    </lineage>
</organism>
<evidence type="ECO:0000256" key="4">
    <source>
        <dbReference type="PROSITE-ProRule" id="PRU00433"/>
    </source>
</evidence>
<dbReference type="OrthoDB" id="713772at2"/>
<evidence type="ECO:0000259" key="6">
    <source>
        <dbReference type="PROSITE" id="PS51007"/>
    </source>
</evidence>
<evidence type="ECO:0000256" key="1">
    <source>
        <dbReference type="ARBA" id="ARBA00022617"/>
    </source>
</evidence>
<accession>A0A1H6ZMD4</accession>
<dbReference type="GO" id="GO:0009055">
    <property type="term" value="F:electron transfer activity"/>
    <property type="evidence" value="ECO:0007669"/>
    <property type="project" value="InterPro"/>
</dbReference>
<dbReference type="InterPro" id="IPR032675">
    <property type="entry name" value="LRR_dom_sf"/>
</dbReference>
<keyword evidence="8" id="KW-1185">Reference proteome</keyword>
<dbReference type="Proteomes" id="UP000199532">
    <property type="component" value="Unassembled WGS sequence"/>
</dbReference>
<dbReference type="Pfam" id="PF07635">
    <property type="entry name" value="PSCyt1"/>
    <property type="match status" value="1"/>
</dbReference>
<dbReference type="SUPFAM" id="SSF46626">
    <property type="entry name" value="Cytochrome c"/>
    <property type="match status" value="1"/>
</dbReference>
<proteinExistence type="predicted"/>
<dbReference type="AlphaFoldDB" id="A0A1H6ZMD4"/>
<dbReference type="RefSeq" id="WP_090340178.1">
    <property type="nucleotide sequence ID" value="NZ_FNXY01000009.1"/>
</dbReference>
<dbReference type="PANTHER" id="PTHR35889">
    <property type="entry name" value="CYCLOINULO-OLIGOSACCHARIDE FRUCTANOTRANSFERASE-RELATED"/>
    <property type="match status" value="1"/>
</dbReference>
<name>A0A1H6ZMD4_9BACT</name>
<feature type="transmembrane region" description="Helical" evidence="5">
    <location>
        <begin position="120"/>
        <end position="139"/>
    </location>
</feature>
<keyword evidence="5" id="KW-0812">Transmembrane</keyword>
<dbReference type="EMBL" id="FNXY01000009">
    <property type="protein sequence ID" value="SEJ54589.1"/>
    <property type="molecule type" value="Genomic_DNA"/>
</dbReference>
<dbReference type="PANTHER" id="PTHR35889:SF3">
    <property type="entry name" value="F-BOX DOMAIN-CONTAINING PROTEIN"/>
    <property type="match status" value="1"/>
</dbReference>
<dbReference type="Pfam" id="PF13290">
    <property type="entry name" value="CHB_HEX_C_1"/>
    <property type="match status" value="1"/>
</dbReference>
<keyword evidence="5" id="KW-1133">Transmembrane helix</keyword>